<name>A0A9W9ZXI3_9CNID</name>
<protein>
    <submittedName>
        <fullName evidence="2">Uncharacterized protein</fullName>
    </submittedName>
</protein>
<evidence type="ECO:0000313" key="3">
    <source>
        <dbReference type="Proteomes" id="UP001163046"/>
    </source>
</evidence>
<dbReference type="EMBL" id="MU825429">
    <property type="protein sequence ID" value="KAJ7389552.1"/>
    <property type="molecule type" value="Genomic_DNA"/>
</dbReference>
<proteinExistence type="predicted"/>
<organism evidence="2 3">
    <name type="scientific">Desmophyllum pertusum</name>
    <dbReference type="NCBI Taxonomy" id="174260"/>
    <lineage>
        <taxon>Eukaryota</taxon>
        <taxon>Metazoa</taxon>
        <taxon>Cnidaria</taxon>
        <taxon>Anthozoa</taxon>
        <taxon>Hexacorallia</taxon>
        <taxon>Scleractinia</taxon>
        <taxon>Caryophylliina</taxon>
        <taxon>Caryophylliidae</taxon>
        <taxon>Desmophyllum</taxon>
    </lineage>
</organism>
<accession>A0A9W9ZXI3</accession>
<dbReference type="Proteomes" id="UP001163046">
    <property type="component" value="Unassembled WGS sequence"/>
</dbReference>
<dbReference type="AlphaFoldDB" id="A0A9W9ZXI3"/>
<feature type="coiled-coil region" evidence="1">
    <location>
        <begin position="35"/>
        <end position="83"/>
    </location>
</feature>
<comment type="caution">
    <text evidence="2">The sequence shown here is derived from an EMBL/GenBank/DDBJ whole genome shotgun (WGS) entry which is preliminary data.</text>
</comment>
<evidence type="ECO:0000256" key="1">
    <source>
        <dbReference type="SAM" id="Coils"/>
    </source>
</evidence>
<gene>
    <name evidence="2" type="ORF">OS493_030597</name>
</gene>
<keyword evidence="3" id="KW-1185">Reference proteome</keyword>
<sequence length="110" mass="12816">MASEEQAQHSCTTCNSKLDSIQEKLDKVLLLMPEIENLRARITQLEEDKQSMKQSLEFTQAKVTDLKSQVKSTTEELVAVKEKIVKLDELERRIIKQECFNRRNNIKFFG</sequence>
<reference evidence="2" key="1">
    <citation type="submission" date="2023-01" db="EMBL/GenBank/DDBJ databases">
        <title>Genome assembly of the deep-sea coral Lophelia pertusa.</title>
        <authorList>
            <person name="Herrera S."/>
            <person name="Cordes E."/>
        </authorList>
    </citation>
    <scope>NUCLEOTIDE SEQUENCE</scope>
    <source>
        <strain evidence="2">USNM1676648</strain>
        <tissue evidence="2">Polyp</tissue>
    </source>
</reference>
<keyword evidence="1" id="KW-0175">Coiled coil</keyword>
<evidence type="ECO:0000313" key="2">
    <source>
        <dbReference type="EMBL" id="KAJ7389552.1"/>
    </source>
</evidence>